<evidence type="ECO:0000313" key="3">
    <source>
        <dbReference type="Proteomes" id="UP000323560"/>
    </source>
</evidence>
<evidence type="ECO:0000256" key="1">
    <source>
        <dbReference type="SAM" id="Coils"/>
    </source>
</evidence>
<keyword evidence="1" id="KW-0175">Coiled coil</keyword>
<feature type="coiled-coil region" evidence="1">
    <location>
        <begin position="30"/>
        <end position="57"/>
    </location>
</feature>
<protein>
    <submittedName>
        <fullName evidence="2">Uncharacterized protein</fullName>
    </submittedName>
</protein>
<accession>A0AAP9EUY8</accession>
<organism evidence="2 3">
    <name type="scientific">Gluconobacter thailandicus</name>
    <dbReference type="NCBI Taxonomy" id="257438"/>
    <lineage>
        <taxon>Bacteria</taxon>
        <taxon>Pseudomonadati</taxon>
        <taxon>Pseudomonadota</taxon>
        <taxon>Alphaproteobacteria</taxon>
        <taxon>Acetobacterales</taxon>
        <taxon>Acetobacteraceae</taxon>
        <taxon>Gluconobacter</taxon>
    </lineage>
</organism>
<proteinExistence type="predicted"/>
<dbReference type="Proteomes" id="UP000323560">
    <property type="component" value="Chromosome"/>
</dbReference>
<dbReference type="KEGG" id="gti:FXF46_14460"/>
<evidence type="ECO:0000313" key="2">
    <source>
        <dbReference type="EMBL" id="QEH97320.1"/>
    </source>
</evidence>
<dbReference type="EMBL" id="CP043043">
    <property type="protein sequence ID" value="QEH97320.1"/>
    <property type="molecule type" value="Genomic_DNA"/>
</dbReference>
<gene>
    <name evidence="2" type="ORF">FXF46_14460</name>
</gene>
<reference evidence="2 3" key="1">
    <citation type="submission" date="2019-08" db="EMBL/GenBank/DDBJ databases">
        <title>Gluconobacter frateurii HD924 genome.</title>
        <authorList>
            <person name="Liu Y."/>
            <person name="Zhang P."/>
        </authorList>
    </citation>
    <scope>NUCLEOTIDE SEQUENCE [LARGE SCALE GENOMIC DNA]</scope>
    <source>
        <strain evidence="2 3">HD924</strain>
    </source>
</reference>
<name>A0AAP9EUY8_GLUTH</name>
<dbReference type="RefSeq" id="WP_148620977.1">
    <property type="nucleotide sequence ID" value="NZ_CP043043.1"/>
</dbReference>
<dbReference type="AlphaFoldDB" id="A0AAP9EUY8"/>
<sequence length="72" mass="8176">MANLPDNFSQNAFNRRMSGFGYGSNSSGRVVELRLKLADIERRTDAVQNELNRLDDQWGEVNEEIKSLEVAC</sequence>